<evidence type="ECO:0000256" key="3">
    <source>
        <dbReference type="ARBA" id="ARBA00022448"/>
    </source>
</evidence>
<keyword evidence="4 15" id="KW-0596">Phosphopantetheine</keyword>
<dbReference type="InterPro" id="IPR003231">
    <property type="entry name" value="ACP"/>
</dbReference>
<reference evidence="16" key="1">
    <citation type="submission" date="2022-08" db="UniProtKB">
        <authorList>
            <consortium name="EnsemblMetazoa"/>
        </authorList>
    </citation>
    <scope>IDENTIFICATION</scope>
    <source>
        <strain evidence="16">Israel</strain>
    </source>
</reference>
<dbReference type="NCBIfam" id="NF002148">
    <property type="entry name" value="PRK00982.1-2"/>
    <property type="match status" value="1"/>
</dbReference>
<dbReference type="SUPFAM" id="SSF47336">
    <property type="entry name" value="ACP-like"/>
    <property type="match status" value="1"/>
</dbReference>
<dbReference type="InterPro" id="IPR003877">
    <property type="entry name" value="SPRY_dom"/>
</dbReference>
<dbReference type="InterPro" id="IPR009081">
    <property type="entry name" value="PP-bd_ACP"/>
</dbReference>
<dbReference type="Proteomes" id="UP000092462">
    <property type="component" value="Unassembled WGS sequence"/>
</dbReference>
<dbReference type="GO" id="GO:0045271">
    <property type="term" value="C:respiratory chain complex I"/>
    <property type="evidence" value="ECO:0007669"/>
    <property type="project" value="UniProtKB-ARBA"/>
</dbReference>
<dbReference type="Pfam" id="PF00550">
    <property type="entry name" value="PP-binding"/>
    <property type="match status" value="1"/>
</dbReference>
<keyword evidence="11" id="KW-0249">Electron transport</keyword>
<protein>
    <recommendedName>
        <fullName evidence="15">Acyl carrier protein</fullName>
    </recommendedName>
</protein>
<dbReference type="VEuPathDB" id="VectorBase:PPAPM1_003346"/>
<keyword evidence="8" id="KW-0833">Ubl conjugation pathway</keyword>
<evidence type="ECO:0000256" key="7">
    <source>
        <dbReference type="ARBA" id="ARBA00022660"/>
    </source>
</evidence>
<organism evidence="16 17">
    <name type="scientific">Phlebotomus papatasi</name>
    <name type="common">Sandfly</name>
    <dbReference type="NCBI Taxonomy" id="29031"/>
    <lineage>
        <taxon>Eukaryota</taxon>
        <taxon>Metazoa</taxon>
        <taxon>Ecdysozoa</taxon>
        <taxon>Arthropoda</taxon>
        <taxon>Hexapoda</taxon>
        <taxon>Insecta</taxon>
        <taxon>Pterygota</taxon>
        <taxon>Neoptera</taxon>
        <taxon>Endopterygota</taxon>
        <taxon>Diptera</taxon>
        <taxon>Nematocera</taxon>
        <taxon>Psychodoidea</taxon>
        <taxon>Psychodidae</taxon>
        <taxon>Phlebotomus</taxon>
        <taxon>Phlebotomus</taxon>
    </lineage>
</organism>
<evidence type="ECO:0000256" key="10">
    <source>
        <dbReference type="ARBA" id="ARBA00022946"/>
    </source>
</evidence>
<evidence type="ECO:0000313" key="16">
    <source>
        <dbReference type="EnsemblMetazoa" id="PPAI009719-PA"/>
    </source>
</evidence>
<dbReference type="GO" id="GO:0031966">
    <property type="term" value="C:mitochondrial membrane"/>
    <property type="evidence" value="ECO:0007669"/>
    <property type="project" value="UniProtKB-ARBA"/>
</dbReference>
<dbReference type="InterPro" id="IPR050672">
    <property type="entry name" value="FBXO45-Fsn/SPSB_families"/>
</dbReference>
<evidence type="ECO:0000256" key="13">
    <source>
        <dbReference type="ARBA" id="ARBA00023128"/>
    </source>
</evidence>
<dbReference type="EMBL" id="AJVK01017058">
    <property type="status" value="NOT_ANNOTATED_CDS"/>
    <property type="molecule type" value="Genomic_DNA"/>
</dbReference>
<keyword evidence="12" id="KW-0443">Lipid metabolism</keyword>
<dbReference type="InterPro" id="IPR043136">
    <property type="entry name" value="B30.2/SPRY_sf"/>
</dbReference>
<keyword evidence="10" id="KW-0809">Transit peptide</keyword>
<keyword evidence="9" id="KW-0276">Fatty acid metabolism</keyword>
<dbReference type="InterPro" id="IPR036736">
    <property type="entry name" value="ACP-like_sf"/>
</dbReference>
<dbReference type="Pfam" id="PF00622">
    <property type="entry name" value="SPRY"/>
    <property type="match status" value="1"/>
</dbReference>
<dbReference type="GO" id="GO:0006633">
    <property type="term" value="P:fatty acid biosynthetic process"/>
    <property type="evidence" value="ECO:0007669"/>
    <property type="project" value="UniProtKB-KW"/>
</dbReference>
<keyword evidence="7" id="KW-0679">Respiratory chain</keyword>
<keyword evidence="14 15" id="KW-0275">Fatty acid biosynthesis</keyword>
<keyword evidence="17" id="KW-1185">Reference proteome</keyword>
<dbReference type="AlphaFoldDB" id="A0A1B0GQE7"/>
<evidence type="ECO:0000256" key="5">
    <source>
        <dbReference type="ARBA" id="ARBA00022516"/>
    </source>
</evidence>
<dbReference type="SMART" id="SM00449">
    <property type="entry name" value="SPRY"/>
    <property type="match status" value="1"/>
</dbReference>
<comment type="similarity">
    <text evidence="2">Belongs to the acyl carrier protein (ACP) family.</text>
</comment>
<evidence type="ECO:0000256" key="14">
    <source>
        <dbReference type="ARBA" id="ARBA00023160"/>
    </source>
</evidence>
<dbReference type="InterPro" id="IPR035754">
    <property type="entry name" value="SPRY_SPSB3"/>
</dbReference>
<evidence type="ECO:0000256" key="2">
    <source>
        <dbReference type="ARBA" id="ARBA00010930"/>
    </source>
</evidence>
<evidence type="ECO:0000256" key="8">
    <source>
        <dbReference type="ARBA" id="ARBA00022786"/>
    </source>
</evidence>
<evidence type="ECO:0000256" key="12">
    <source>
        <dbReference type="ARBA" id="ARBA00023098"/>
    </source>
</evidence>
<dbReference type="GO" id="GO:0043161">
    <property type="term" value="P:proteasome-mediated ubiquitin-dependent protein catabolic process"/>
    <property type="evidence" value="ECO:0007669"/>
    <property type="project" value="TreeGrafter"/>
</dbReference>
<evidence type="ECO:0000256" key="6">
    <source>
        <dbReference type="ARBA" id="ARBA00022553"/>
    </source>
</evidence>
<evidence type="ECO:0000256" key="1">
    <source>
        <dbReference type="ARBA" id="ARBA00004173"/>
    </source>
</evidence>
<dbReference type="HAMAP" id="MF_01217">
    <property type="entry name" value="Acyl_carrier"/>
    <property type="match status" value="1"/>
</dbReference>
<evidence type="ECO:0000256" key="15">
    <source>
        <dbReference type="RuleBase" id="RU000722"/>
    </source>
</evidence>
<name>A0A1B0GQE7_PHLPP</name>
<dbReference type="FunFam" id="1.10.1200.10:FF:000008">
    <property type="entry name" value="Acyl carrier protein"/>
    <property type="match status" value="1"/>
</dbReference>
<dbReference type="PROSITE" id="PS50188">
    <property type="entry name" value="B302_SPRY"/>
    <property type="match status" value="1"/>
</dbReference>
<dbReference type="InterPro" id="IPR013320">
    <property type="entry name" value="ConA-like_dom_sf"/>
</dbReference>
<dbReference type="PROSITE" id="PS50075">
    <property type="entry name" value="CARRIER"/>
    <property type="match status" value="1"/>
</dbReference>
<keyword evidence="13" id="KW-0496">Mitochondrion</keyword>
<dbReference type="VEuPathDB" id="VectorBase:PPAI009719"/>
<evidence type="ECO:0000256" key="11">
    <source>
        <dbReference type="ARBA" id="ARBA00022982"/>
    </source>
</evidence>
<comment type="function">
    <text evidence="15">Carrier of the growing fatty acid chain in fatty acid biosynthesis.</text>
</comment>
<dbReference type="PANTHER" id="PTHR12245">
    <property type="entry name" value="SPRY DOMAIN CONTAINING SOCS BOX PROTEIN"/>
    <property type="match status" value="1"/>
</dbReference>
<accession>A0A1B0GQE7</accession>
<proteinExistence type="inferred from homology"/>
<dbReference type="SUPFAM" id="SSF49899">
    <property type="entry name" value="Concanavalin A-like lectins/glucanases"/>
    <property type="match status" value="1"/>
</dbReference>
<dbReference type="GO" id="GO:0019005">
    <property type="term" value="C:SCF ubiquitin ligase complex"/>
    <property type="evidence" value="ECO:0007669"/>
    <property type="project" value="TreeGrafter"/>
</dbReference>
<dbReference type="EMBL" id="AJVK01017057">
    <property type="status" value="NOT_ANNOTATED_CDS"/>
    <property type="molecule type" value="Genomic_DNA"/>
</dbReference>
<dbReference type="InterPro" id="IPR001870">
    <property type="entry name" value="B30.2/SPRY"/>
</dbReference>
<keyword evidence="6" id="KW-0597">Phosphoprotein</keyword>
<dbReference type="EnsemblMetazoa" id="PPAI009719-RA">
    <property type="protein sequence ID" value="PPAI009719-PA"/>
    <property type="gene ID" value="PPAI009719"/>
</dbReference>
<dbReference type="Gene3D" id="2.60.120.920">
    <property type="match status" value="1"/>
</dbReference>
<evidence type="ECO:0000313" key="17">
    <source>
        <dbReference type="Proteomes" id="UP000092462"/>
    </source>
</evidence>
<dbReference type="CDD" id="cd12876">
    <property type="entry name" value="SPRY_SOCS3"/>
    <property type="match status" value="1"/>
</dbReference>
<dbReference type="Gene3D" id="1.10.1200.10">
    <property type="entry name" value="ACP-like"/>
    <property type="match status" value="1"/>
</dbReference>
<comment type="subcellular location">
    <subcellularLocation>
        <location evidence="1">Mitochondrion</location>
    </subcellularLocation>
</comment>
<dbReference type="PANTHER" id="PTHR12245:SF5">
    <property type="entry name" value="SPRY DOMAIN-CONTAINING SOCS BOX PROTEIN 3"/>
    <property type="match status" value="1"/>
</dbReference>
<sequence>MGLLSMIYADIDQRSTKVPPFCSCFIRQEREDPTRRHIIDHCRCGEEHCDVYEWSWDTGIPHPDSYITNALVIFHPVYSQGTAMVRGNKALRMGMCHYWEIKMMSPVSGTDMMVGVGTDKVDLCSHQYSFGSTIGLDEHSWGYSYRGVILHRGRSFFFGKKFTQGSIVGVLLNLRRGTMDLYINRVHQGQAFHDLPTDPSVQLYPLISSTAAKSQMKLLNAVSFHENLQYHAMKTIYRHPQLLAELQSYPMFQSLVKRFWFLRQDDNVYNTDRVDRISKRLQQQPEILENAVLLKNLGEGTSSKAAKENLVSFPSFTLLITMASLVRGVSSAFSRNRCLIRVVAPRIAGVSAVLPQRLLHCEKHPKTATLLNNNNQWQMIEKKYFATKPSIEEIRTRVLKVVAAYDKVNVSKVFKTISFFGLIQVHGWQYQILRNYSAKQPLTIQFITERVLLVLKLYDKIDPGKLTVDSHFINDLGLDSLDHVEVIMAMEDEFGFEIPDHDAEKLNRPADIVRYVADKEDVYE</sequence>
<keyword evidence="5 15" id="KW-0444">Lipid biosynthesis</keyword>
<evidence type="ECO:0000256" key="9">
    <source>
        <dbReference type="ARBA" id="ARBA00022832"/>
    </source>
</evidence>
<dbReference type="VEuPathDB" id="VectorBase:PPAPM1_007533"/>
<keyword evidence="3" id="KW-0813">Transport</keyword>
<evidence type="ECO:0000256" key="4">
    <source>
        <dbReference type="ARBA" id="ARBA00022450"/>
    </source>
</evidence>